<dbReference type="EMBL" id="JAGKHQ010000003">
    <property type="protein sequence ID" value="KAG7520349.1"/>
    <property type="molecule type" value="Genomic_DNA"/>
</dbReference>
<accession>A0AAV6SSZ5</accession>
<evidence type="ECO:0000313" key="1">
    <source>
        <dbReference type="EMBL" id="KAG7520349.1"/>
    </source>
</evidence>
<keyword evidence="2" id="KW-1185">Reference proteome</keyword>
<evidence type="ECO:0000313" key="2">
    <source>
        <dbReference type="Proteomes" id="UP000693946"/>
    </source>
</evidence>
<dbReference type="AlphaFoldDB" id="A0AAV6SSZ5"/>
<sequence length="83" mass="9286">MSCQTGLSCASRWFQTYSHSHFCFSAETEWSVAWSDVRTSRVSEDGSSAAGSPEIQLKCCSHIFRNEGDRAAAVQTYKERIKS</sequence>
<organism evidence="1 2">
    <name type="scientific">Solea senegalensis</name>
    <name type="common">Senegalese sole</name>
    <dbReference type="NCBI Taxonomy" id="28829"/>
    <lineage>
        <taxon>Eukaryota</taxon>
        <taxon>Metazoa</taxon>
        <taxon>Chordata</taxon>
        <taxon>Craniata</taxon>
        <taxon>Vertebrata</taxon>
        <taxon>Euteleostomi</taxon>
        <taxon>Actinopterygii</taxon>
        <taxon>Neopterygii</taxon>
        <taxon>Teleostei</taxon>
        <taxon>Neoteleostei</taxon>
        <taxon>Acanthomorphata</taxon>
        <taxon>Carangaria</taxon>
        <taxon>Pleuronectiformes</taxon>
        <taxon>Pleuronectoidei</taxon>
        <taxon>Soleidae</taxon>
        <taxon>Solea</taxon>
    </lineage>
</organism>
<name>A0AAV6SSZ5_SOLSE</name>
<proteinExistence type="predicted"/>
<protein>
    <submittedName>
        <fullName evidence="1">Uncharacterized protein</fullName>
    </submittedName>
</protein>
<dbReference type="Proteomes" id="UP000693946">
    <property type="component" value="Linkage Group LG11"/>
</dbReference>
<gene>
    <name evidence="1" type="ORF">JOB18_027827</name>
</gene>
<comment type="caution">
    <text evidence="1">The sequence shown here is derived from an EMBL/GenBank/DDBJ whole genome shotgun (WGS) entry which is preliminary data.</text>
</comment>
<reference evidence="1 2" key="1">
    <citation type="journal article" date="2021" name="Sci. Rep.">
        <title>Chromosome anchoring in Senegalese sole (Solea senegalensis) reveals sex-associated markers and genome rearrangements in flatfish.</title>
        <authorList>
            <person name="Guerrero-Cozar I."/>
            <person name="Gomez-Garrido J."/>
            <person name="Berbel C."/>
            <person name="Martinez-Blanch J.F."/>
            <person name="Alioto T."/>
            <person name="Claros M.G."/>
            <person name="Gagnaire P.A."/>
            <person name="Manchado M."/>
        </authorList>
    </citation>
    <scope>NUCLEOTIDE SEQUENCE [LARGE SCALE GENOMIC DNA]</scope>
    <source>
        <strain evidence="1">Sse05_10M</strain>
    </source>
</reference>